<dbReference type="AlphaFoldDB" id="A0A4Y2FDU7"/>
<evidence type="ECO:0000313" key="2">
    <source>
        <dbReference type="EMBL" id="GBM39730.1"/>
    </source>
</evidence>
<name>A0A4Y2FDU7_ARAVE</name>
<feature type="region of interest" description="Disordered" evidence="1">
    <location>
        <begin position="108"/>
        <end position="136"/>
    </location>
</feature>
<feature type="region of interest" description="Disordered" evidence="1">
    <location>
        <begin position="1"/>
        <end position="32"/>
    </location>
</feature>
<accession>A0A4Y2FDU7</accession>
<evidence type="ECO:0000313" key="3">
    <source>
        <dbReference type="Proteomes" id="UP000499080"/>
    </source>
</evidence>
<feature type="compositionally biased region" description="Polar residues" evidence="1">
    <location>
        <begin position="1"/>
        <end position="13"/>
    </location>
</feature>
<organism evidence="2 3">
    <name type="scientific">Araneus ventricosus</name>
    <name type="common">Orbweaver spider</name>
    <name type="synonym">Epeira ventricosa</name>
    <dbReference type="NCBI Taxonomy" id="182803"/>
    <lineage>
        <taxon>Eukaryota</taxon>
        <taxon>Metazoa</taxon>
        <taxon>Ecdysozoa</taxon>
        <taxon>Arthropoda</taxon>
        <taxon>Chelicerata</taxon>
        <taxon>Arachnida</taxon>
        <taxon>Araneae</taxon>
        <taxon>Araneomorphae</taxon>
        <taxon>Entelegynae</taxon>
        <taxon>Araneoidea</taxon>
        <taxon>Araneidae</taxon>
        <taxon>Araneus</taxon>
    </lineage>
</organism>
<gene>
    <name evidence="2" type="ORF">AVEN_200860_1</name>
</gene>
<evidence type="ECO:0000256" key="1">
    <source>
        <dbReference type="SAM" id="MobiDB-lite"/>
    </source>
</evidence>
<protein>
    <submittedName>
        <fullName evidence="2">Uncharacterized protein</fullName>
    </submittedName>
</protein>
<reference evidence="2 3" key="1">
    <citation type="journal article" date="2019" name="Sci. Rep.">
        <title>Orb-weaving spider Araneus ventricosus genome elucidates the spidroin gene catalogue.</title>
        <authorList>
            <person name="Kono N."/>
            <person name="Nakamura H."/>
            <person name="Ohtoshi R."/>
            <person name="Moran D.A.P."/>
            <person name="Shinohara A."/>
            <person name="Yoshida Y."/>
            <person name="Fujiwara M."/>
            <person name="Mori M."/>
            <person name="Tomita M."/>
            <person name="Arakawa K."/>
        </authorList>
    </citation>
    <scope>NUCLEOTIDE SEQUENCE [LARGE SCALE GENOMIC DNA]</scope>
</reference>
<sequence>MQIPQHSRPSEITQALREPATNKGKKIPLTRRGLMQSSKCVPPLIREASIPTDLKVKPCKYAKVISAQGVSVAPGETTTPRGAPSRKWVAPRPGATLFCTRMSTAEKQCAQARRSNDGKGVPTRVDRSKQNKAKSS</sequence>
<dbReference type="EMBL" id="BGPR01095770">
    <property type="protein sequence ID" value="GBM39730.1"/>
    <property type="molecule type" value="Genomic_DNA"/>
</dbReference>
<keyword evidence="3" id="KW-1185">Reference proteome</keyword>
<proteinExistence type="predicted"/>
<comment type="caution">
    <text evidence="2">The sequence shown here is derived from an EMBL/GenBank/DDBJ whole genome shotgun (WGS) entry which is preliminary data.</text>
</comment>
<dbReference type="Proteomes" id="UP000499080">
    <property type="component" value="Unassembled WGS sequence"/>
</dbReference>